<dbReference type="OrthoDB" id="5423360at2759"/>
<dbReference type="PANTHER" id="PTHR46310">
    <property type="entry name" value="AMIDASE 1"/>
    <property type="match status" value="1"/>
</dbReference>
<dbReference type="AlphaFoldDB" id="A0A6A6XQ82"/>
<dbReference type="Pfam" id="PF01425">
    <property type="entry name" value="Amidase"/>
    <property type="match status" value="1"/>
</dbReference>
<dbReference type="EMBL" id="MU001781">
    <property type="protein sequence ID" value="KAF2798542.1"/>
    <property type="molecule type" value="Genomic_DNA"/>
</dbReference>
<gene>
    <name evidence="2" type="ORF">K505DRAFT_333317</name>
</gene>
<organism evidence="2 3">
    <name type="scientific">Melanomma pulvis-pyrius CBS 109.77</name>
    <dbReference type="NCBI Taxonomy" id="1314802"/>
    <lineage>
        <taxon>Eukaryota</taxon>
        <taxon>Fungi</taxon>
        <taxon>Dikarya</taxon>
        <taxon>Ascomycota</taxon>
        <taxon>Pezizomycotina</taxon>
        <taxon>Dothideomycetes</taxon>
        <taxon>Pleosporomycetidae</taxon>
        <taxon>Pleosporales</taxon>
        <taxon>Melanommataceae</taxon>
        <taxon>Melanomma</taxon>
    </lineage>
</organism>
<dbReference type="InterPro" id="IPR023631">
    <property type="entry name" value="Amidase_dom"/>
</dbReference>
<keyword evidence="3" id="KW-1185">Reference proteome</keyword>
<dbReference type="SUPFAM" id="SSF75304">
    <property type="entry name" value="Amidase signature (AS) enzymes"/>
    <property type="match status" value="1"/>
</dbReference>
<reference evidence="2" key="1">
    <citation type="journal article" date="2020" name="Stud. Mycol.">
        <title>101 Dothideomycetes genomes: a test case for predicting lifestyles and emergence of pathogens.</title>
        <authorList>
            <person name="Haridas S."/>
            <person name="Albert R."/>
            <person name="Binder M."/>
            <person name="Bloem J."/>
            <person name="Labutti K."/>
            <person name="Salamov A."/>
            <person name="Andreopoulos B."/>
            <person name="Baker S."/>
            <person name="Barry K."/>
            <person name="Bills G."/>
            <person name="Bluhm B."/>
            <person name="Cannon C."/>
            <person name="Castanera R."/>
            <person name="Culley D."/>
            <person name="Daum C."/>
            <person name="Ezra D."/>
            <person name="Gonzalez J."/>
            <person name="Henrissat B."/>
            <person name="Kuo A."/>
            <person name="Liang C."/>
            <person name="Lipzen A."/>
            <person name="Lutzoni F."/>
            <person name="Magnuson J."/>
            <person name="Mondo S."/>
            <person name="Nolan M."/>
            <person name="Ohm R."/>
            <person name="Pangilinan J."/>
            <person name="Park H.-J."/>
            <person name="Ramirez L."/>
            <person name="Alfaro M."/>
            <person name="Sun H."/>
            <person name="Tritt A."/>
            <person name="Yoshinaga Y."/>
            <person name="Zwiers L.-H."/>
            <person name="Turgeon B."/>
            <person name="Goodwin S."/>
            <person name="Spatafora J."/>
            <person name="Crous P."/>
            <person name="Grigoriev I."/>
        </authorList>
    </citation>
    <scope>NUCLEOTIDE SEQUENCE</scope>
    <source>
        <strain evidence="2">CBS 109.77</strain>
    </source>
</reference>
<dbReference type="Proteomes" id="UP000799757">
    <property type="component" value="Unassembled WGS sequence"/>
</dbReference>
<sequence length="362" mass="39652">MDCLHKSSPGGSSFNIVADYVKESGIHVHHLQQCLVGWGPSSVAPTCGSNLGRPVVCLHYVTAKTAACVQILMNAGAIIVGKVKLQAMIMREEPLECVEFTAPFNPRADGYQVPSGSSHASAAGISSYHWLDFSLGSDTNGSGRKPASYNGCFSIRRSTGIMNNEGVVGYFPQFDMPVFFGRDISRFSDFISVWLESILSITISTTALRIPENAMQQNKGSPPSFIEPCTGNVGKAISQDERDECWRRSEVYRHWLLEKVFKANSNDSMMIMILPIEQGQPNYRDAELPPYSLLSGYASLNMSPMMRAPEVTAPVGDIPYHSTVTEREEPLPITVSAIGAPGMDLNLVDMVEKVFSIPNYVR</sequence>
<proteinExistence type="predicted"/>
<dbReference type="PANTHER" id="PTHR46310:SF7">
    <property type="entry name" value="AMIDASE 1"/>
    <property type="match status" value="1"/>
</dbReference>
<protein>
    <submittedName>
        <fullName evidence="2">Amidase signature enzyme</fullName>
    </submittedName>
</protein>
<evidence type="ECO:0000313" key="2">
    <source>
        <dbReference type="EMBL" id="KAF2798542.1"/>
    </source>
</evidence>
<dbReference type="InterPro" id="IPR036928">
    <property type="entry name" value="AS_sf"/>
</dbReference>
<feature type="domain" description="Amidase" evidence="1">
    <location>
        <begin position="59"/>
        <end position="203"/>
    </location>
</feature>
<name>A0A6A6XQ82_9PLEO</name>
<dbReference type="Gene3D" id="3.90.1300.10">
    <property type="entry name" value="Amidase signature (AS) domain"/>
    <property type="match status" value="1"/>
</dbReference>
<accession>A0A6A6XQ82</accession>
<evidence type="ECO:0000259" key="1">
    <source>
        <dbReference type="Pfam" id="PF01425"/>
    </source>
</evidence>
<evidence type="ECO:0000313" key="3">
    <source>
        <dbReference type="Proteomes" id="UP000799757"/>
    </source>
</evidence>